<reference evidence="2 3" key="1">
    <citation type="submission" date="2018-02" db="EMBL/GenBank/DDBJ databases">
        <title>Draft genome of wild Prunus yedoensis var. nudiflora.</title>
        <authorList>
            <person name="Baek S."/>
            <person name="Kim J.-H."/>
            <person name="Choi K."/>
            <person name="Kim G.-B."/>
            <person name="Cho A."/>
            <person name="Jang H."/>
            <person name="Shin C.-H."/>
            <person name="Yu H.-J."/>
            <person name="Mun J.-H."/>
        </authorList>
    </citation>
    <scope>NUCLEOTIDE SEQUENCE [LARGE SCALE GENOMIC DNA]</scope>
    <source>
        <strain evidence="3">cv. Jeju island</strain>
        <tissue evidence="2">Leaf</tissue>
    </source>
</reference>
<name>A0A314UPJ7_PRUYE</name>
<feature type="transmembrane region" description="Helical" evidence="1">
    <location>
        <begin position="6"/>
        <end position="27"/>
    </location>
</feature>
<organism evidence="2 3">
    <name type="scientific">Prunus yedoensis var. nudiflora</name>
    <dbReference type="NCBI Taxonomy" id="2094558"/>
    <lineage>
        <taxon>Eukaryota</taxon>
        <taxon>Viridiplantae</taxon>
        <taxon>Streptophyta</taxon>
        <taxon>Embryophyta</taxon>
        <taxon>Tracheophyta</taxon>
        <taxon>Spermatophyta</taxon>
        <taxon>Magnoliopsida</taxon>
        <taxon>eudicotyledons</taxon>
        <taxon>Gunneridae</taxon>
        <taxon>Pentapetalae</taxon>
        <taxon>rosids</taxon>
        <taxon>fabids</taxon>
        <taxon>Rosales</taxon>
        <taxon>Rosaceae</taxon>
        <taxon>Amygdaloideae</taxon>
        <taxon>Amygdaleae</taxon>
        <taxon>Prunus</taxon>
    </lineage>
</organism>
<keyword evidence="3" id="KW-1185">Reference proteome</keyword>
<dbReference type="AlphaFoldDB" id="A0A314UPJ7"/>
<evidence type="ECO:0000256" key="1">
    <source>
        <dbReference type="SAM" id="Phobius"/>
    </source>
</evidence>
<gene>
    <name evidence="2" type="ORF">Pyn_40110</name>
</gene>
<keyword evidence="1" id="KW-0812">Transmembrane</keyword>
<protein>
    <recommendedName>
        <fullName evidence="4">Transmembrane protein</fullName>
    </recommendedName>
</protein>
<dbReference type="EMBL" id="PJQY01003525">
    <property type="protein sequence ID" value="PQM36689.1"/>
    <property type="molecule type" value="Genomic_DNA"/>
</dbReference>
<dbReference type="Proteomes" id="UP000250321">
    <property type="component" value="Unassembled WGS sequence"/>
</dbReference>
<evidence type="ECO:0008006" key="4">
    <source>
        <dbReference type="Google" id="ProtNLM"/>
    </source>
</evidence>
<evidence type="ECO:0000313" key="3">
    <source>
        <dbReference type="Proteomes" id="UP000250321"/>
    </source>
</evidence>
<evidence type="ECO:0000313" key="2">
    <source>
        <dbReference type="EMBL" id="PQM36689.1"/>
    </source>
</evidence>
<proteinExistence type="predicted"/>
<comment type="caution">
    <text evidence="2">The sequence shown here is derived from an EMBL/GenBank/DDBJ whole genome shotgun (WGS) entry which is preliminary data.</text>
</comment>
<sequence>MKIPLLNALYFGPSGVGMIYIYSFWVLSVRVAVGKSNWWWGWLRMGEGEVDMSVMVMELTVGFSPEEEVEGGRRGQLGVGMS</sequence>
<accession>A0A314UPJ7</accession>
<keyword evidence="1" id="KW-1133">Transmembrane helix</keyword>
<keyword evidence="1" id="KW-0472">Membrane</keyword>